<dbReference type="PATRIC" id="fig|908627.4.peg.2683"/>
<evidence type="ECO:0000313" key="2">
    <source>
        <dbReference type="EMBL" id="KLU25939.1"/>
    </source>
</evidence>
<comment type="caution">
    <text evidence="2">The sequence shown here is derived from an EMBL/GenBank/DDBJ whole genome shotgun (WGS) entry which is preliminary data.</text>
</comment>
<keyword evidence="3" id="KW-1185">Reference proteome</keyword>
<gene>
    <name evidence="2" type="ORF">EOS_12090</name>
</gene>
<protein>
    <submittedName>
        <fullName evidence="2">Uncharacterized protein</fullName>
    </submittedName>
</protein>
<dbReference type="EMBL" id="AEJF01000080">
    <property type="protein sequence ID" value="KLU25939.1"/>
    <property type="molecule type" value="Genomic_DNA"/>
</dbReference>
<dbReference type="Proteomes" id="UP000035963">
    <property type="component" value="Unassembled WGS sequence"/>
</dbReference>
<sequence>MSAAQPYRHRRRCALVLNPWGNQMNFKRVASMLLAVLTVSLAVSLSGCQTADGTSVASGSSSGGSSSGGY</sequence>
<evidence type="ECO:0000256" key="1">
    <source>
        <dbReference type="SAM" id="MobiDB-lite"/>
    </source>
</evidence>
<name>A0A0J1CZI9_9BURK</name>
<organism evidence="2 3">
    <name type="scientific">Caballeronia mineralivorans PML1(12)</name>
    <dbReference type="NCBI Taxonomy" id="908627"/>
    <lineage>
        <taxon>Bacteria</taxon>
        <taxon>Pseudomonadati</taxon>
        <taxon>Pseudomonadota</taxon>
        <taxon>Betaproteobacteria</taxon>
        <taxon>Burkholderiales</taxon>
        <taxon>Burkholderiaceae</taxon>
        <taxon>Caballeronia</taxon>
    </lineage>
</organism>
<proteinExistence type="predicted"/>
<feature type="region of interest" description="Disordered" evidence="1">
    <location>
        <begin position="49"/>
        <end position="70"/>
    </location>
</feature>
<evidence type="ECO:0000313" key="3">
    <source>
        <dbReference type="Proteomes" id="UP000035963"/>
    </source>
</evidence>
<reference evidence="2 3" key="1">
    <citation type="journal article" date="2015" name="Genome Announc.">
        <title>Draft Genome Sequence of Burkholderia sp. Strain PML1(12), an Ectomycorrhizosphere-Inhabiting Bacterium with Effective Mineral-Weathering Ability.</title>
        <authorList>
            <person name="Uroz S."/>
            <person name="Oger P."/>
        </authorList>
    </citation>
    <scope>NUCLEOTIDE SEQUENCE [LARGE SCALE GENOMIC DNA]</scope>
    <source>
        <strain evidence="3">PML1(12)</strain>
    </source>
</reference>
<accession>A0A0J1CZI9</accession>
<dbReference type="AlphaFoldDB" id="A0A0J1CZI9"/>
<feature type="compositionally biased region" description="Gly residues" evidence="1">
    <location>
        <begin position="61"/>
        <end position="70"/>
    </location>
</feature>